<evidence type="ECO:0000313" key="5">
    <source>
        <dbReference type="Proteomes" id="UP000693941"/>
    </source>
</evidence>
<evidence type="ECO:0000313" key="4">
    <source>
        <dbReference type="EMBL" id="QXJ35428.1"/>
    </source>
</evidence>
<sequence length="131" mass="15027">MTSKGKYFDVNVFIYYLTGDRIYGERAKKWLSIKDDDKYTSIITPFLLVIVLSRILGKSIKDYNLVKTVIKALESLGIGYLELPEWSKIAENVRKYSIDVEDSIHVTTALENGLEIVSNDEELKKKVNAEF</sequence>
<keyword evidence="6" id="KW-1185">Reference proteome</keyword>
<name>A0A8F5BVU0_9CREN</name>
<dbReference type="AlphaFoldDB" id="A0A8F5BVU0"/>
<dbReference type="Proteomes" id="UP000693941">
    <property type="component" value="Chromosome"/>
</dbReference>
<protein>
    <recommendedName>
        <fullName evidence="2">PIN domain-containing protein</fullName>
    </recommendedName>
</protein>
<accession>A0A8F5BVU0</accession>
<evidence type="ECO:0000313" key="6">
    <source>
        <dbReference type="Proteomes" id="UP000694036"/>
    </source>
</evidence>
<keyword evidence="1" id="KW-0812">Transmembrane</keyword>
<keyword evidence="1" id="KW-1133">Transmembrane helix</keyword>
<dbReference type="Pfam" id="PF01850">
    <property type="entry name" value="PIN"/>
    <property type="match status" value="1"/>
</dbReference>
<evidence type="ECO:0000313" key="3">
    <source>
        <dbReference type="EMBL" id="QXJ32389.1"/>
    </source>
</evidence>
<feature type="domain" description="PIN" evidence="2">
    <location>
        <begin position="7"/>
        <end position="125"/>
    </location>
</feature>
<keyword evidence="1" id="KW-0472">Membrane</keyword>
<dbReference type="EMBL" id="CP077713">
    <property type="protein sequence ID" value="QXJ35428.1"/>
    <property type="molecule type" value="Genomic_DNA"/>
</dbReference>
<organism evidence="3 5">
    <name type="scientific">Saccharolobus shibatae</name>
    <dbReference type="NCBI Taxonomy" id="2286"/>
    <lineage>
        <taxon>Archaea</taxon>
        <taxon>Thermoproteota</taxon>
        <taxon>Thermoprotei</taxon>
        <taxon>Sulfolobales</taxon>
        <taxon>Sulfolobaceae</taxon>
        <taxon>Saccharolobus</taxon>
    </lineage>
</organism>
<dbReference type="CDD" id="cd09854">
    <property type="entry name" value="PIN_VapC-like"/>
    <property type="match status" value="1"/>
</dbReference>
<dbReference type="EMBL" id="CP077715">
    <property type="protein sequence ID" value="QXJ32389.1"/>
    <property type="molecule type" value="Genomic_DNA"/>
</dbReference>
<reference evidence="3 6" key="1">
    <citation type="journal article" date="2021" name="Environ. Microbiol.">
        <title>New insights into the diversity and evolution of the archaeal mobilome from three complete genomes of Saccharolobus shibatae.</title>
        <authorList>
            <person name="Medvedeva S."/>
            <person name="Brandt D."/>
            <person name="Cvirkaite-Krupovic V."/>
            <person name="Liu Y."/>
            <person name="Severinov K."/>
            <person name="Ishino S."/>
            <person name="Ishino Y."/>
            <person name="Prangishvili D."/>
            <person name="Kalinowski J."/>
            <person name="Krupovic M."/>
        </authorList>
    </citation>
    <scope>NUCLEOTIDE SEQUENCE</scope>
    <source>
        <strain evidence="3">BEU9</strain>
        <strain evidence="4 6">S38A</strain>
    </source>
</reference>
<feature type="transmembrane region" description="Helical" evidence="1">
    <location>
        <begin position="39"/>
        <end position="57"/>
    </location>
</feature>
<proteinExistence type="predicted"/>
<evidence type="ECO:0000256" key="1">
    <source>
        <dbReference type="SAM" id="Phobius"/>
    </source>
</evidence>
<dbReference type="InterPro" id="IPR002716">
    <property type="entry name" value="PIN_dom"/>
</dbReference>
<dbReference type="RefSeq" id="WP_218257997.1">
    <property type="nucleotide sequence ID" value="NZ_CP077713.1"/>
</dbReference>
<evidence type="ECO:0000259" key="2">
    <source>
        <dbReference type="Pfam" id="PF01850"/>
    </source>
</evidence>
<dbReference type="GeneID" id="65560475"/>
<gene>
    <name evidence="3" type="ORF">J5U21_02040</name>
    <name evidence="4" type="ORF">J5U22_01975</name>
</gene>
<dbReference type="Proteomes" id="UP000694036">
    <property type="component" value="Chromosome"/>
</dbReference>